<dbReference type="AlphaFoldDB" id="A0A544YAN5"/>
<gene>
    <name evidence="1" type="ORF">FLX08_34515</name>
</gene>
<sequence>MKWRITAPGLVVEPSSGTLKPGHTDVLTVRALRVRYWCGVPSPVTAPLELHGPKGKKGTATVRWSTC</sequence>
<reference evidence="1 2" key="1">
    <citation type="submission" date="2019-07" db="EMBL/GenBank/DDBJ databases">
        <title>Microbispora hainanensis DSM 45428.</title>
        <authorList>
            <person name="Thawai C."/>
        </authorList>
    </citation>
    <scope>NUCLEOTIDE SEQUENCE [LARGE SCALE GENOMIC DNA]</scope>
    <source>
        <strain evidence="1 2">DSM 45428</strain>
    </source>
</reference>
<protein>
    <submittedName>
        <fullName evidence="1">Uncharacterized protein</fullName>
    </submittedName>
</protein>
<organism evidence="1 2">
    <name type="scientific">Microbispora hainanensis</name>
    <dbReference type="NCBI Taxonomy" id="568844"/>
    <lineage>
        <taxon>Bacteria</taxon>
        <taxon>Bacillati</taxon>
        <taxon>Actinomycetota</taxon>
        <taxon>Actinomycetes</taxon>
        <taxon>Streptosporangiales</taxon>
        <taxon>Streptosporangiaceae</taxon>
        <taxon>Microbispora</taxon>
    </lineage>
</organism>
<dbReference type="Proteomes" id="UP000316541">
    <property type="component" value="Unassembled WGS sequence"/>
</dbReference>
<proteinExistence type="predicted"/>
<accession>A0A544YAN5</accession>
<dbReference type="EMBL" id="VIRM01000062">
    <property type="protein sequence ID" value="TQS13845.1"/>
    <property type="molecule type" value="Genomic_DNA"/>
</dbReference>
<evidence type="ECO:0000313" key="1">
    <source>
        <dbReference type="EMBL" id="TQS13845.1"/>
    </source>
</evidence>
<evidence type="ECO:0000313" key="2">
    <source>
        <dbReference type="Proteomes" id="UP000316541"/>
    </source>
</evidence>
<comment type="caution">
    <text evidence="1">The sequence shown here is derived from an EMBL/GenBank/DDBJ whole genome shotgun (WGS) entry which is preliminary data.</text>
</comment>
<name>A0A544YAN5_9ACTN</name>